<reference evidence="1 2" key="1">
    <citation type="submission" date="2018-10" db="EMBL/GenBank/DDBJ databases">
        <authorList>
            <person name="Jung H.S."/>
            <person name="Jeon C.O."/>
        </authorList>
    </citation>
    <scope>NUCLEOTIDE SEQUENCE [LARGE SCALE GENOMIC DNA]</scope>
    <source>
        <strain evidence="1 2">MA-7-27</strain>
    </source>
</reference>
<dbReference type="EMBL" id="RCNT01000003">
    <property type="protein sequence ID" value="RMA42726.1"/>
    <property type="molecule type" value="Genomic_DNA"/>
</dbReference>
<dbReference type="Proteomes" id="UP000281343">
    <property type="component" value="Unassembled WGS sequence"/>
</dbReference>
<evidence type="ECO:0000313" key="2">
    <source>
        <dbReference type="Proteomes" id="UP000281343"/>
    </source>
</evidence>
<evidence type="ECO:0000313" key="1">
    <source>
        <dbReference type="EMBL" id="RMA42726.1"/>
    </source>
</evidence>
<dbReference type="InterPro" id="IPR021308">
    <property type="entry name" value="GfcB"/>
</dbReference>
<comment type="caution">
    <text evidence="1">The sequence shown here is derived from an EMBL/GenBank/DDBJ whole genome shotgun (WGS) entry which is preliminary data.</text>
</comment>
<organism evidence="1 2">
    <name type="scientific">Rhodophyticola porphyridii</name>
    <dbReference type="NCBI Taxonomy" id="1852017"/>
    <lineage>
        <taxon>Bacteria</taxon>
        <taxon>Pseudomonadati</taxon>
        <taxon>Pseudomonadota</taxon>
        <taxon>Alphaproteobacteria</taxon>
        <taxon>Rhodobacterales</taxon>
        <taxon>Roseobacteraceae</taxon>
        <taxon>Rhodophyticola</taxon>
    </lineage>
</organism>
<name>A0A3L9Y9I5_9RHOB</name>
<gene>
    <name evidence="1" type="ORF">D9R08_08035</name>
</gene>
<dbReference type="AlphaFoldDB" id="A0A3L9Y9I5"/>
<protein>
    <recommendedName>
        <fullName evidence="3">YjbF family lipoprotein</fullName>
    </recommendedName>
</protein>
<proteinExistence type="predicted"/>
<dbReference type="Gene3D" id="2.40.360.10">
    <property type="entry name" value="YmcC-like"/>
    <property type="match status" value="1"/>
</dbReference>
<dbReference type="InterPro" id="IPR023373">
    <property type="entry name" value="YmcC_sf"/>
</dbReference>
<accession>A0A3L9Y9I5</accession>
<keyword evidence="2" id="KW-1185">Reference proteome</keyword>
<dbReference type="SUPFAM" id="SSF159270">
    <property type="entry name" value="YmcC-like"/>
    <property type="match status" value="1"/>
</dbReference>
<evidence type="ECO:0008006" key="3">
    <source>
        <dbReference type="Google" id="ProtNLM"/>
    </source>
</evidence>
<dbReference type="Pfam" id="PF11102">
    <property type="entry name" value="YjbF"/>
    <property type="match status" value="1"/>
</dbReference>
<sequence length="230" mass="25108">MGTGVAMRIGLGIVLAFALWGCGPGGNTDPFAQLGPLAGEWVQGREDRGNDRFTVTRASLAAQGFDSPFLVGFSETRMRRAGLVQVAENRGVVTWQAGDASTLSEAGGVLTGTRGLGQDLYTAETAPVLAAMRGDGPMVYTRRYRHLDGLDQIVVTRFDCHLADVGPERITVFGQAYATRRFQETCRSGADAIDNTYWRDTDNFSYSVMRRSRQWVGADLGYILLERVID</sequence>